<evidence type="ECO:0000256" key="2">
    <source>
        <dbReference type="ARBA" id="ARBA00006275"/>
    </source>
</evidence>
<evidence type="ECO:0000256" key="1">
    <source>
        <dbReference type="ARBA" id="ARBA00004442"/>
    </source>
</evidence>
<dbReference type="InterPro" id="IPR012944">
    <property type="entry name" value="SusD_RagB_dom"/>
</dbReference>
<evidence type="ECO:0000256" key="4">
    <source>
        <dbReference type="ARBA" id="ARBA00023136"/>
    </source>
</evidence>
<dbReference type="InterPro" id="IPR011990">
    <property type="entry name" value="TPR-like_helical_dom_sf"/>
</dbReference>
<evidence type="ECO:0000256" key="3">
    <source>
        <dbReference type="ARBA" id="ARBA00022729"/>
    </source>
</evidence>
<organism evidence="8 9">
    <name type="scientific">Niastella yeongjuensis</name>
    <dbReference type="NCBI Taxonomy" id="354355"/>
    <lineage>
        <taxon>Bacteria</taxon>
        <taxon>Pseudomonadati</taxon>
        <taxon>Bacteroidota</taxon>
        <taxon>Chitinophagia</taxon>
        <taxon>Chitinophagales</taxon>
        <taxon>Chitinophagaceae</taxon>
        <taxon>Niastella</taxon>
    </lineage>
</organism>
<dbReference type="STRING" id="354355.SAMN05660816_05127"/>
<dbReference type="EMBL" id="LVXG01000004">
    <property type="protein sequence ID" value="OQP54369.1"/>
    <property type="molecule type" value="Genomic_DNA"/>
</dbReference>
<evidence type="ECO:0000259" key="7">
    <source>
        <dbReference type="Pfam" id="PF14322"/>
    </source>
</evidence>
<keyword evidence="3" id="KW-0732">Signal</keyword>
<dbReference type="Proteomes" id="UP000192610">
    <property type="component" value="Unassembled WGS sequence"/>
</dbReference>
<dbReference type="Pfam" id="PF14322">
    <property type="entry name" value="SusD-like_3"/>
    <property type="match status" value="1"/>
</dbReference>
<gene>
    <name evidence="8" type="ORF">A4H97_22910</name>
</gene>
<dbReference type="Gene3D" id="1.25.40.390">
    <property type="match status" value="1"/>
</dbReference>
<sequence>MLSIALCIFSCKKLVEVQPPSNTLAENNVYQNDASAISVLTGLFNSMNAVEITNPVQGSGSITLFTGLSSDELALYGGVTNRVYQEYFHNALQVTVVPGSGFNHWAPLYKCIFKCNAAIEGIASSNGLTPVVKQQLLGEAKFMRAFFYFYLVNLFGDVPLVLTSDPRINALSSRMSKGQVYEQIITDLRDAVELLSADYLTASLLSATTERVRPTRWAAEALLARVYLYIGEYPKAEEHATKLIGNTSLFGLSALNKVFLKNSREAIWQLQPTAPNFNTVEARTLIIPYTGPNSVDNPVYISDNLIGAFELGDQRGVYGNWVDTISYKISTSDFDTVVFPYKYKINSSPGATTSSDMTEYFMVLRLGEQYLIRAEARAEQGNIAGAQEDLNDIRSRAGLANTTASDKTALLSAILHERQVELFCEWGHRWFDLKRTANVDAVMSIVTPEKAKGAPWQSYQKLYPLPLSDLQQAPNLIQNIGY</sequence>
<comment type="caution">
    <text evidence="8">The sequence shown here is derived from an EMBL/GenBank/DDBJ whole genome shotgun (WGS) entry which is preliminary data.</text>
</comment>
<protein>
    <recommendedName>
        <fullName evidence="10">Carbohydrate-binding protein SusD</fullName>
    </recommendedName>
</protein>
<dbReference type="Pfam" id="PF07980">
    <property type="entry name" value="SusD_RagB"/>
    <property type="match status" value="1"/>
</dbReference>
<evidence type="ECO:0008006" key="10">
    <source>
        <dbReference type="Google" id="ProtNLM"/>
    </source>
</evidence>
<evidence type="ECO:0000313" key="9">
    <source>
        <dbReference type="Proteomes" id="UP000192610"/>
    </source>
</evidence>
<feature type="domain" description="RagB/SusD" evidence="6">
    <location>
        <begin position="328"/>
        <end position="482"/>
    </location>
</feature>
<accession>A0A1V9F7I0</accession>
<proteinExistence type="inferred from homology"/>
<keyword evidence="4" id="KW-0472">Membrane</keyword>
<comment type="similarity">
    <text evidence="2">Belongs to the SusD family.</text>
</comment>
<comment type="subcellular location">
    <subcellularLocation>
        <location evidence="1">Cell outer membrane</location>
    </subcellularLocation>
</comment>
<reference evidence="9" key="1">
    <citation type="submission" date="2016-04" db="EMBL/GenBank/DDBJ databases">
        <authorList>
            <person name="Chen L."/>
            <person name="Zhuang W."/>
            <person name="Wang G."/>
        </authorList>
    </citation>
    <scope>NUCLEOTIDE SEQUENCE [LARGE SCALE GENOMIC DNA]</scope>
    <source>
        <strain evidence="9">17621</strain>
    </source>
</reference>
<dbReference type="GO" id="GO:0009279">
    <property type="term" value="C:cell outer membrane"/>
    <property type="evidence" value="ECO:0007669"/>
    <property type="project" value="UniProtKB-SubCell"/>
</dbReference>
<keyword evidence="5" id="KW-0998">Cell outer membrane</keyword>
<dbReference type="CDD" id="cd08977">
    <property type="entry name" value="SusD"/>
    <property type="match status" value="1"/>
</dbReference>
<name>A0A1V9F7I0_9BACT</name>
<keyword evidence="9" id="KW-1185">Reference proteome</keyword>
<evidence type="ECO:0000259" key="6">
    <source>
        <dbReference type="Pfam" id="PF07980"/>
    </source>
</evidence>
<dbReference type="InterPro" id="IPR033985">
    <property type="entry name" value="SusD-like_N"/>
</dbReference>
<dbReference type="SUPFAM" id="SSF48452">
    <property type="entry name" value="TPR-like"/>
    <property type="match status" value="1"/>
</dbReference>
<feature type="domain" description="SusD-like N-terminal" evidence="7">
    <location>
        <begin position="95"/>
        <end position="228"/>
    </location>
</feature>
<evidence type="ECO:0000313" key="8">
    <source>
        <dbReference type="EMBL" id="OQP54369.1"/>
    </source>
</evidence>
<evidence type="ECO:0000256" key="5">
    <source>
        <dbReference type="ARBA" id="ARBA00023237"/>
    </source>
</evidence>
<dbReference type="AlphaFoldDB" id="A0A1V9F7I0"/>